<dbReference type="EMBL" id="NXFY01000010">
    <property type="protein sequence ID" value="PHO17974.1"/>
    <property type="molecule type" value="Genomic_DNA"/>
</dbReference>
<dbReference type="UniPathway" id="UPA00223">
    <property type="reaction ID" value="UER00999"/>
</dbReference>
<comment type="pathway">
    <text evidence="7">Carbohydrate metabolism; tricarboxylic acid cycle; succinate from succinyl-CoA (ligase route): step 1/1.</text>
</comment>
<dbReference type="EMBL" id="CP032098">
    <property type="protein sequence ID" value="AXX93318.1"/>
    <property type="molecule type" value="Genomic_DNA"/>
</dbReference>
<protein>
    <recommendedName>
        <fullName evidence="7">Succinate--CoA ligase [ADP-forming] subunit beta</fullName>
        <ecNumber evidence="7">6.2.1.5</ecNumber>
    </recommendedName>
    <alternativeName>
        <fullName evidence="7">Succinyl-CoA synthetase subunit beta</fullName>
        <shortName evidence="7">SCS-beta</shortName>
    </alternativeName>
</protein>
<dbReference type="Gene3D" id="3.30.1490.20">
    <property type="entry name" value="ATP-grasp fold, A domain"/>
    <property type="match status" value="1"/>
</dbReference>
<evidence type="ECO:0000313" key="14">
    <source>
        <dbReference type="Proteomes" id="UP000262712"/>
    </source>
</evidence>
<evidence type="ECO:0000256" key="5">
    <source>
        <dbReference type="ARBA" id="ARBA00022741"/>
    </source>
</evidence>
<feature type="binding site" evidence="7">
    <location>
        <position position="99"/>
    </location>
    <ligand>
        <name>ATP</name>
        <dbReference type="ChEBI" id="CHEBI:30616"/>
    </ligand>
</feature>
<keyword evidence="13" id="KW-1185">Reference proteome</keyword>
<dbReference type="PIRSF" id="PIRSF001554">
    <property type="entry name" value="SucCS_beta"/>
    <property type="match status" value="1"/>
</dbReference>
<dbReference type="GO" id="GO:0042709">
    <property type="term" value="C:succinate-CoA ligase complex"/>
    <property type="evidence" value="ECO:0007669"/>
    <property type="project" value="UniProtKB-ARBA"/>
</dbReference>
<keyword evidence="7" id="KW-0067">ATP-binding</keyword>
<dbReference type="GO" id="GO:0004775">
    <property type="term" value="F:succinate-CoA ligase (ADP-forming) activity"/>
    <property type="evidence" value="ECO:0007669"/>
    <property type="project" value="UniProtKB-UniRule"/>
</dbReference>
<dbReference type="GO" id="GO:0000287">
    <property type="term" value="F:magnesium ion binding"/>
    <property type="evidence" value="ECO:0007669"/>
    <property type="project" value="UniProtKB-UniRule"/>
</dbReference>
<keyword evidence="4 7" id="KW-0479">Metal-binding</keyword>
<feature type="binding site" evidence="7">
    <location>
        <position position="199"/>
    </location>
    <ligand>
        <name>Mg(2+)</name>
        <dbReference type="ChEBI" id="CHEBI:18420"/>
    </ligand>
</feature>
<comment type="cofactor">
    <cofactor evidence="7">
        <name>Mg(2+)</name>
        <dbReference type="ChEBI" id="CHEBI:18420"/>
    </cofactor>
    <text evidence="7">Binds 1 Mg(2+) ion per subunit.</text>
</comment>
<evidence type="ECO:0000256" key="8">
    <source>
        <dbReference type="SAM" id="Coils"/>
    </source>
</evidence>
<dbReference type="Gene3D" id="3.40.50.261">
    <property type="entry name" value="Succinyl-CoA synthetase domains"/>
    <property type="match status" value="1"/>
</dbReference>
<evidence type="ECO:0000256" key="2">
    <source>
        <dbReference type="ARBA" id="ARBA00022532"/>
    </source>
</evidence>
<dbReference type="EC" id="6.2.1.5" evidence="7"/>
<evidence type="ECO:0000259" key="10">
    <source>
        <dbReference type="Pfam" id="PF08442"/>
    </source>
</evidence>
<dbReference type="Gene3D" id="3.30.470.20">
    <property type="entry name" value="ATP-grasp fold, B domain"/>
    <property type="match status" value="1"/>
</dbReference>
<dbReference type="NCBIfam" id="NF001913">
    <property type="entry name" value="PRK00696.1"/>
    <property type="match status" value="1"/>
</dbReference>
<dbReference type="GO" id="GO:0006099">
    <property type="term" value="P:tricarboxylic acid cycle"/>
    <property type="evidence" value="ECO:0007669"/>
    <property type="project" value="UniProtKB-UniRule"/>
</dbReference>
<dbReference type="KEGG" id="amol:AMOL_2376"/>
<dbReference type="PROSITE" id="PS01217">
    <property type="entry name" value="SUCCINYL_COA_LIG_3"/>
    <property type="match status" value="1"/>
</dbReference>
<dbReference type="Proteomes" id="UP000221222">
    <property type="component" value="Unassembled WGS sequence"/>
</dbReference>
<dbReference type="GO" id="GO:0006104">
    <property type="term" value="P:succinyl-CoA metabolic process"/>
    <property type="evidence" value="ECO:0007669"/>
    <property type="project" value="TreeGrafter"/>
</dbReference>
<feature type="domain" description="ATP-citrate synthase/succinyl-CoA ligase C-terminal" evidence="9">
    <location>
        <begin position="262"/>
        <end position="381"/>
    </location>
</feature>
<evidence type="ECO:0000256" key="4">
    <source>
        <dbReference type="ARBA" id="ARBA00022723"/>
    </source>
</evidence>
<dbReference type="SUPFAM" id="SSF52210">
    <property type="entry name" value="Succinyl-CoA synthetase domains"/>
    <property type="match status" value="1"/>
</dbReference>
<comment type="function">
    <text evidence="7">Succinyl-CoA synthetase functions in the citric acid cycle (TCA), coupling the hydrolysis of succinyl-CoA to the synthesis of either ATP or GTP and thus represents the only step of substrate-level phosphorylation in the TCA. The beta subunit provides nucleotide specificity of the enzyme and binds the substrate succinate, while the binding sites for coenzyme A and phosphate are found in the alpha subunit.</text>
</comment>
<feature type="binding site" evidence="7">
    <location>
        <position position="213"/>
    </location>
    <ligand>
        <name>Mg(2+)</name>
        <dbReference type="ChEBI" id="CHEBI:18420"/>
    </ligand>
</feature>
<keyword evidence="6 7" id="KW-0460">Magnesium</keyword>
<reference evidence="11 14" key="2">
    <citation type="submission" date="2018-08" db="EMBL/GenBank/DDBJ databases">
        <title>Complete genome of the Arcobacter molluscorum type strain LMG 25693.</title>
        <authorList>
            <person name="Miller W.G."/>
            <person name="Yee E."/>
            <person name="Bono J.L."/>
        </authorList>
    </citation>
    <scope>NUCLEOTIDE SEQUENCE [LARGE SCALE GENOMIC DNA]</scope>
    <source>
        <strain evidence="11 14">CECT 7696</strain>
    </source>
</reference>
<evidence type="ECO:0000256" key="1">
    <source>
        <dbReference type="ARBA" id="ARBA00009182"/>
    </source>
</evidence>
<dbReference type="FunFam" id="3.30.1490.20:FF:000002">
    <property type="entry name" value="Succinate--CoA ligase [ADP-forming] subunit beta"/>
    <property type="match status" value="1"/>
</dbReference>
<comment type="caution">
    <text evidence="7">Lacks conserved residue(s) required for the propagation of feature annotation.</text>
</comment>
<dbReference type="Pfam" id="PF08442">
    <property type="entry name" value="ATP-grasp_2"/>
    <property type="match status" value="1"/>
</dbReference>
<name>A0A2G1DHR5_9BACT</name>
<dbReference type="RefSeq" id="WP_099342523.1">
    <property type="nucleotide sequence ID" value="NZ_CP032098.1"/>
</dbReference>
<feature type="domain" description="ATP-grasp fold succinyl-CoA synthetase-type" evidence="10">
    <location>
        <begin position="2"/>
        <end position="203"/>
    </location>
</feature>
<reference evidence="12 13" key="1">
    <citation type="submission" date="2017-09" db="EMBL/GenBank/DDBJ databases">
        <title>Arcobacter canalis sp. nov., a new species isolated from a water canal contaminated with urban sewage.</title>
        <authorList>
            <person name="Perez-Cataluna A."/>
            <person name="Salas-Masso N."/>
            <person name="Figueras M.J."/>
        </authorList>
    </citation>
    <scope>NUCLEOTIDE SEQUENCE [LARGE SCALE GENOMIC DNA]</scope>
    <source>
        <strain evidence="12 13">F98-3</strain>
    </source>
</reference>
<keyword evidence="2 7" id="KW-0816">Tricarboxylic acid cycle</keyword>
<comment type="catalytic activity">
    <reaction evidence="7">
        <text>GTP + succinate + CoA = succinyl-CoA + GDP + phosphate</text>
        <dbReference type="Rhea" id="RHEA:22120"/>
        <dbReference type="ChEBI" id="CHEBI:30031"/>
        <dbReference type="ChEBI" id="CHEBI:37565"/>
        <dbReference type="ChEBI" id="CHEBI:43474"/>
        <dbReference type="ChEBI" id="CHEBI:57287"/>
        <dbReference type="ChEBI" id="CHEBI:57292"/>
        <dbReference type="ChEBI" id="CHEBI:58189"/>
    </reaction>
</comment>
<dbReference type="InterPro" id="IPR005811">
    <property type="entry name" value="SUCC_ACL_C"/>
</dbReference>
<dbReference type="Proteomes" id="UP000262712">
    <property type="component" value="Chromosome"/>
</dbReference>
<keyword evidence="3 7" id="KW-0436">Ligase</keyword>
<comment type="subunit">
    <text evidence="7">Heterotetramer of two alpha and two beta subunits.</text>
</comment>
<feature type="binding site" evidence="7">
    <location>
        <begin position="53"/>
        <end position="55"/>
    </location>
    <ligand>
        <name>ATP</name>
        <dbReference type="ChEBI" id="CHEBI:30616"/>
    </ligand>
</feature>
<dbReference type="SUPFAM" id="SSF56059">
    <property type="entry name" value="Glutathione synthetase ATP-binding domain-like"/>
    <property type="match status" value="1"/>
</dbReference>
<gene>
    <name evidence="7 11" type="primary">sucC</name>
    <name evidence="11" type="ORF">AMOL_2376</name>
    <name evidence="12" type="ORF">CPU12_07705</name>
</gene>
<comment type="similarity">
    <text evidence="1 7">Belongs to the succinate/malate CoA ligase beta subunit family.</text>
</comment>
<keyword evidence="8" id="KW-0175">Coiled coil</keyword>
<dbReference type="InterPro" id="IPR017866">
    <property type="entry name" value="Succ-CoA_synthase_bsu_CS"/>
</dbReference>
<feature type="binding site" evidence="7">
    <location>
        <position position="46"/>
    </location>
    <ligand>
        <name>ATP</name>
        <dbReference type="ChEBI" id="CHEBI:30616"/>
    </ligand>
</feature>
<organism evidence="12 13">
    <name type="scientific">Malaciobacter molluscorum LMG 25693</name>
    <dbReference type="NCBI Taxonomy" id="870501"/>
    <lineage>
        <taxon>Bacteria</taxon>
        <taxon>Pseudomonadati</taxon>
        <taxon>Campylobacterota</taxon>
        <taxon>Epsilonproteobacteria</taxon>
        <taxon>Campylobacterales</taxon>
        <taxon>Arcobacteraceae</taxon>
        <taxon>Malaciobacter</taxon>
    </lineage>
</organism>
<feature type="binding site" evidence="7">
    <location>
        <position position="264"/>
    </location>
    <ligand>
        <name>substrate</name>
        <note>ligand shared with subunit alpha</note>
    </ligand>
</feature>
<comment type="catalytic activity">
    <reaction evidence="7">
        <text>succinate + ATP + CoA = succinyl-CoA + ADP + phosphate</text>
        <dbReference type="Rhea" id="RHEA:17661"/>
        <dbReference type="ChEBI" id="CHEBI:30031"/>
        <dbReference type="ChEBI" id="CHEBI:30616"/>
        <dbReference type="ChEBI" id="CHEBI:43474"/>
        <dbReference type="ChEBI" id="CHEBI:57287"/>
        <dbReference type="ChEBI" id="CHEBI:57292"/>
        <dbReference type="ChEBI" id="CHEBI:456216"/>
        <dbReference type="EC" id="6.2.1.5"/>
    </reaction>
</comment>
<proteinExistence type="inferred from homology"/>
<dbReference type="Pfam" id="PF00549">
    <property type="entry name" value="Ligase_CoA"/>
    <property type="match status" value="1"/>
</dbReference>
<evidence type="ECO:0000259" key="9">
    <source>
        <dbReference type="Pfam" id="PF00549"/>
    </source>
</evidence>
<dbReference type="GO" id="GO:0005829">
    <property type="term" value="C:cytosol"/>
    <property type="evidence" value="ECO:0007669"/>
    <property type="project" value="TreeGrafter"/>
</dbReference>
<evidence type="ECO:0000313" key="11">
    <source>
        <dbReference type="EMBL" id="AXX93318.1"/>
    </source>
</evidence>
<dbReference type="NCBIfam" id="TIGR01016">
    <property type="entry name" value="sucCoAbeta"/>
    <property type="match status" value="1"/>
</dbReference>
<feature type="coiled-coil region" evidence="8">
    <location>
        <begin position="226"/>
        <end position="253"/>
    </location>
</feature>
<dbReference type="AlphaFoldDB" id="A0A2G1DHR5"/>
<dbReference type="PANTHER" id="PTHR11815">
    <property type="entry name" value="SUCCINYL-COA SYNTHETASE BETA CHAIN"/>
    <property type="match status" value="1"/>
</dbReference>
<evidence type="ECO:0000256" key="6">
    <source>
        <dbReference type="ARBA" id="ARBA00022842"/>
    </source>
</evidence>
<dbReference type="InterPro" id="IPR013815">
    <property type="entry name" value="ATP_grasp_subdomain_1"/>
</dbReference>
<evidence type="ECO:0000313" key="12">
    <source>
        <dbReference type="EMBL" id="PHO17974.1"/>
    </source>
</evidence>
<dbReference type="GO" id="GO:0005524">
    <property type="term" value="F:ATP binding"/>
    <property type="evidence" value="ECO:0007669"/>
    <property type="project" value="UniProtKB-UniRule"/>
</dbReference>
<keyword evidence="5 7" id="KW-0547">Nucleotide-binding</keyword>
<evidence type="ECO:0000256" key="3">
    <source>
        <dbReference type="ARBA" id="ARBA00022598"/>
    </source>
</evidence>
<dbReference type="InterPro" id="IPR013650">
    <property type="entry name" value="ATP-grasp_succ-CoA_synth-type"/>
</dbReference>
<evidence type="ECO:0000256" key="7">
    <source>
        <dbReference type="HAMAP-Rule" id="MF_00558"/>
    </source>
</evidence>
<feature type="binding site" evidence="7">
    <location>
        <begin position="321"/>
        <end position="323"/>
    </location>
    <ligand>
        <name>substrate</name>
        <note>ligand shared with subunit alpha</note>
    </ligand>
</feature>
<evidence type="ECO:0000313" key="13">
    <source>
        <dbReference type="Proteomes" id="UP000221222"/>
    </source>
</evidence>
<dbReference type="FunFam" id="3.40.50.261:FF:000001">
    <property type="entry name" value="Succinate--CoA ligase [ADP-forming] subunit beta"/>
    <property type="match status" value="1"/>
</dbReference>
<dbReference type="FunFam" id="3.30.470.20:FF:000002">
    <property type="entry name" value="Succinate--CoA ligase [ADP-forming] subunit beta"/>
    <property type="match status" value="1"/>
</dbReference>
<dbReference type="InterPro" id="IPR016102">
    <property type="entry name" value="Succinyl-CoA_synth-like"/>
</dbReference>
<sequence>MNLHEYQAKNLFRKYNIPTTCGKLLTHSSQLDDIFETLGEENLVIKAQVHAGGRGKAGGVVLTKNKKEAKEVTNRLLGSRLVTYQTSKEGQPVNSLYIEKPCEFDKQLYLAFVIDRSSQRITIMTSAEGGIEIEEVAKNDPKKILKSKINPVVGIMPYQCRQIAFDLGLDDHQVKQMIPLLQNMYKMFLNNDLSLIEVNPLVITKHGDLVCLDGKVQVDNSALFRQKKLNEIRDETQEDARELQAEKMQLNYVSLDGNIGCMVNGAGLAMATMDLIKTYGGEPANFLDVGGSTNEQRVIEAFKIILSDKKVNGILINIFGGIVRCDVIANGIIAAVDKMDMNIPLVVRLEGTNAKEGLKLIRESGLNIVEEQDLDKATKKIIELTKGN</sequence>
<dbReference type="InterPro" id="IPR005809">
    <property type="entry name" value="Succ_CoA_ligase-like_bsu"/>
</dbReference>
<dbReference type="PANTHER" id="PTHR11815:SF10">
    <property type="entry name" value="SUCCINATE--COA LIGASE [GDP-FORMING] SUBUNIT BETA, MITOCHONDRIAL"/>
    <property type="match status" value="1"/>
</dbReference>
<feature type="binding site" evidence="7">
    <location>
        <position position="102"/>
    </location>
    <ligand>
        <name>ATP</name>
        <dbReference type="ChEBI" id="CHEBI:30616"/>
    </ligand>
</feature>
<dbReference type="HAMAP" id="MF_00558">
    <property type="entry name" value="Succ_CoA_beta"/>
    <property type="match status" value="1"/>
</dbReference>
<accession>A0A2G1DHR5</accession>